<evidence type="ECO:0000256" key="2">
    <source>
        <dbReference type="ARBA" id="ARBA00023315"/>
    </source>
</evidence>
<keyword evidence="2" id="KW-0012">Acyltransferase</keyword>
<sequence length="295" mass="33705">MLVNISGKEFSFTDQIRDVPDLRQSFFELARQVFGLDFEPWYQEGYWNEDYRPFVLAYGERVVSCVAVNDIRTRINGADKRFIQLGTVMTHPDCRGQGLARFLMERVLEETADADGVYLFANDSVLDFYPKFGFRPEGEAQCRTVVSPRKGCVRQLDMDSPTDREILLSHYLQKNNPYSSFPMLGNTGLLMFYCANFWKENVYLLEDFDTAAIAFPEGEQFICCELFGDGKVPLTELLGILAGHFSLDKAALGFPPMEKLPLFPYKEEDSTLFVLEGKENPCQMGDMLFPFLSHA</sequence>
<accession>A0A9D1FLX1</accession>
<organism evidence="4 5">
    <name type="scientific">Candidatus Merdivicinus excrementipullorum</name>
    <dbReference type="NCBI Taxonomy" id="2840867"/>
    <lineage>
        <taxon>Bacteria</taxon>
        <taxon>Bacillati</taxon>
        <taxon>Bacillota</taxon>
        <taxon>Clostridia</taxon>
        <taxon>Eubacteriales</taxon>
        <taxon>Oscillospiraceae</taxon>
        <taxon>Oscillospiraceae incertae sedis</taxon>
        <taxon>Candidatus Merdivicinus</taxon>
    </lineage>
</organism>
<dbReference type="GO" id="GO:0016747">
    <property type="term" value="F:acyltransferase activity, transferring groups other than amino-acyl groups"/>
    <property type="evidence" value="ECO:0007669"/>
    <property type="project" value="InterPro"/>
</dbReference>
<dbReference type="Proteomes" id="UP000824002">
    <property type="component" value="Unassembled WGS sequence"/>
</dbReference>
<evidence type="ECO:0000256" key="1">
    <source>
        <dbReference type="ARBA" id="ARBA00022679"/>
    </source>
</evidence>
<dbReference type="AlphaFoldDB" id="A0A9D1FLX1"/>
<dbReference type="InterPro" id="IPR016181">
    <property type="entry name" value="Acyl_CoA_acyltransferase"/>
</dbReference>
<reference evidence="4" key="2">
    <citation type="journal article" date="2021" name="PeerJ">
        <title>Extensive microbial diversity within the chicken gut microbiome revealed by metagenomics and culture.</title>
        <authorList>
            <person name="Gilroy R."/>
            <person name="Ravi A."/>
            <person name="Getino M."/>
            <person name="Pursley I."/>
            <person name="Horton D.L."/>
            <person name="Alikhan N.F."/>
            <person name="Baker D."/>
            <person name="Gharbi K."/>
            <person name="Hall N."/>
            <person name="Watson M."/>
            <person name="Adriaenssens E.M."/>
            <person name="Foster-Nyarko E."/>
            <person name="Jarju S."/>
            <person name="Secka A."/>
            <person name="Antonio M."/>
            <person name="Oren A."/>
            <person name="Chaudhuri R.R."/>
            <person name="La Ragione R."/>
            <person name="Hildebrand F."/>
            <person name="Pallen M.J."/>
        </authorList>
    </citation>
    <scope>NUCLEOTIDE SEQUENCE</scope>
    <source>
        <strain evidence="4">CHK199-13235</strain>
    </source>
</reference>
<evidence type="ECO:0000313" key="5">
    <source>
        <dbReference type="Proteomes" id="UP000824002"/>
    </source>
</evidence>
<gene>
    <name evidence="4" type="ORF">IAB51_02290</name>
</gene>
<dbReference type="PANTHER" id="PTHR43420:SF31">
    <property type="entry name" value="ACETYLTRANSFERASE"/>
    <property type="match status" value="1"/>
</dbReference>
<reference evidence="4" key="1">
    <citation type="submission" date="2020-10" db="EMBL/GenBank/DDBJ databases">
        <authorList>
            <person name="Gilroy R."/>
        </authorList>
    </citation>
    <scope>NUCLEOTIDE SEQUENCE</scope>
    <source>
        <strain evidence="4">CHK199-13235</strain>
    </source>
</reference>
<feature type="domain" description="N-acetyltransferase" evidence="3">
    <location>
        <begin position="14"/>
        <end position="159"/>
    </location>
</feature>
<dbReference type="Gene3D" id="3.40.630.30">
    <property type="match status" value="1"/>
</dbReference>
<dbReference type="PROSITE" id="PS51186">
    <property type="entry name" value="GNAT"/>
    <property type="match status" value="1"/>
</dbReference>
<dbReference type="CDD" id="cd04301">
    <property type="entry name" value="NAT_SF"/>
    <property type="match status" value="1"/>
</dbReference>
<name>A0A9D1FLX1_9FIRM</name>
<comment type="caution">
    <text evidence="4">The sequence shown here is derived from an EMBL/GenBank/DDBJ whole genome shotgun (WGS) entry which is preliminary data.</text>
</comment>
<keyword evidence="1" id="KW-0808">Transferase</keyword>
<protein>
    <submittedName>
        <fullName evidence="4">GNAT family N-acetyltransferase</fullName>
    </submittedName>
</protein>
<dbReference type="InterPro" id="IPR050680">
    <property type="entry name" value="YpeA/RimI_acetyltransf"/>
</dbReference>
<dbReference type="InterPro" id="IPR000182">
    <property type="entry name" value="GNAT_dom"/>
</dbReference>
<dbReference type="EMBL" id="DVJP01000018">
    <property type="protein sequence ID" value="HIS75615.1"/>
    <property type="molecule type" value="Genomic_DNA"/>
</dbReference>
<dbReference type="Pfam" id="PF13527">
    <property type="entry name" value="Acetyltransf_9"/>
    <property type="match status" value="1"/>
</dbReference>
<evidence type="ECO:0000313" key="4">
    <source>
        <dbReference type="EMBL" id="HIS75615.1"/>
    </source>
</evidence>
<evidence type="ECO:0000259" key="3">
    <source>
        <dbReference type="PROSITE" id="PS51186"/>
    </source>
</evidence>
<proteinExistence type="predicted"/>
<dbReference type="SUPFAM" id="SSF55729">
    <property type="entry name" value="Acyl-CoA N-acyltransferases (Nat)"/>
    <property type="match status" value="1"/>
</dbReference>
<dbReference type="PANTHER" id="PTHR43420">
    <property type="entry name" value="ACETYLTRANSFERASE"/>
    <property type="match status" value="1"/>
</dbReference>